<evidence type="ECO:0000313" key="3">
    <source>
        <dbReference type="Proteomes" id="UP000186955"/>
    </source>
</evidence>
<dbReference type="Proteomes" id="UP000186955">
    <property type="component" value="Unassembled WGS sequence"/>
</dbReference>
<comment type="caution">
    <text evidence="2">The sequence shown here is derived from an EMBL/GenBank/DDBJ whole genome shotgun (WGS) entry which is preliminary data.</text>
</comment>
<feature type="compositionally biased region" description="Basic and acidic residues" evidence="1">
    <location>
        <begin position="307"/>
        <end position="333"/>
    </location>
</feature>
<protein>
    <submittedName>
        <fullName evidence="2">Uncharacterized protein</fullName>
    </submittedName>
</protein>
<keyword evidence="3" id="KW-1185">Reference proteome</keyword>
<dbReference type="AlphaFoldDB" id="A0A1Q5TD71"/>
<feature type="compositionally biased region" description="Basic and acidic residues" evidence="1">
    <location>
        <begin position="37"/>
        <end position="47"/>
    </location>
</feature>
<reference evidence="2 3" key="1">
    <citation type="submission" date="2016-10" db="EMBL/GenBank/DDBJ databases">
        <title>Genome sequence of the ascomycete fungus Penicillium subrubescens.</title>
        <authorList>
            <person name="De Vries R.P."/>
            <person name="Peng M."/>
            <person name="Dilokpimol A."/>
            <person name="Hilden K."/>
            <person name="Makela M.R."/>
            <person name="Grigoriev I."/>
            <person name="Riley R."/>
            <person name="Granchi Z."/>
        </authorList>
    </citation>
    <scope>NUCLEOTIDE SEQUENCE [LARGE SCALE GENOMIC DNA]</scope>
    <source>
        <strain evidence="2 3">CBS 132785</strain>
    </source>
</reference>
<feature type="compositionally biased region" description="Basic and acidic residues" evidence="1">
    <location>
        <begin position="1"/>
        <end position="16"/>
    </location>
</feature>
<proteinExistence type="predicted"/>
<organism evidence="2 3">
    <name type="scientific">Penicillium subrubescens</name>
    <dbReference type="NCBI Taxonomy" id="1316194"/>
    <lineage>
        <taxon>Eukaryota</taxon>
        <taxon>Fungi</taxon>
        <taxon>Dikarya</taxon>
        <taxon>Ascomycota</taxon>
        <taxon>Pezizomycotina</taxon>
        <taxon>Eurotiomycetes</taxon>
        <taxon>Eurotiomycetidae</taxon>
        <taxon>Eurotiales</taxon>
        <taxon>Aspergillaceae</taxon>
        <taxon>Penicillium</taxon>
    </lineage>
</organism>
<evidence type="ECO:0000313" key="2">
    <source>
        <dbReference type="EMBL" id="OKO98166.1"/>
    </source>
</evidence>
<feature type="compositionally biased region" description="Acidic residues" evidence="1">
    <location>
        <begin position="231"/>
        <end position="244"/>
    </location>
</feature>
<feature type="region of interest" description="Disordered" evidence="1">
    <location>
        <begin position="1"/>
        <end position="47"/>
    </location>
</feature>
<feature type="region of interest" description="Disordered" evidence="1">
    <location>
        <begin position="299"/>
        <end position="343"/>
    </location>
</feature>
<evidence type="ECO:0000256" key="1">
    <source>
        <dbReference type="SAM" id="MobiDB-lite"/>
    </source>
</evidence>
<gene>
    <name evidence="2" type="ORF">PENSUB_9264</name>
</gene>
<sequence>MARGKDNDEPSKTQDCKKRHQERARKAWASERSSLSDPEKLEVVRMNDPENRKKVKGAVEMFKGGNTGPARDIKPLEFPVLLMPNGNGQFMLRYDQFTAVVGISRLPLEWDGKKGTPLKDSNCPKKVRELYSFWLLKLFRPLMRIYHPGLHDSNLRDTKSSEFEKLFWDKPPADYGNYISELEKEPSVVIPVEGTTEDAYKQHFLNVVNMHRAQLNKRPLDSNDLELVLAEESDEDSDSGEENTESFKRQAEDEDPVPGSSSPKRRKIDDAQSGDCKAEIRELKKKLAQLQDEQLTHDLRQLRSKKDKMISKKDHAQSLVPDKEHDQREHSEDVTQIVPQDTIAQVQEDTTRVQDTTAQVLPWDDAPSVQEGAIQVQENTAPVLGDAPSVQDGPSQVQDNAPPVQGGTIQENAPRQGEFHHQWNRGDTYPQKQDPGTAFDQKNNGGMLVEAEITPRGHETFGALRLREAPQEYGRHMPTVYDLCRDRDSSPSPSLKGHQNRRGMSATWEPAIGSRPSPSALVNELPLRTRMDRLERQLGEVRGQVKSTNDAVISIRDTIERLYQFQEDALVSQEEHYRSIVSLLQSVLPAGVIQPDLDLGD</sequence>
<feature type="region of interest" description="Disordered" evidence="1">
    <location>
        <begin position="385"/>
        <end position="443"/>
    </location>
</feature>
<dbReference type="EMBL" id="MNBE01000673">
    <property type="protein sequence ID" value="OKO98166.1"/>
    <property type="molecule type" value="Genomic_DNA"/>
</dbReference>
<accession>A0A1Q5TD71</accession>
<name>A0A1Q5TD71_9EURO</name>
<feature type="region of interest" description="Disordered" evidence="1">
    <location>
        <begin position="231"/>
        <end position="276"/>
    </location>
</feature>